<keyword evidence="4 7" id="KW-0812">Transmembrane</keyword>
<dbReference type="NCBIfam" id="TIGR04056">
    <property type="entry name" value="OMP_RagA_SusC"/>
    <property type="match status" value="1"/>
</dbReference>
<dbReference type="OrthoDB" id="601301at2"/>
<accession>A0A1M7ACP0</accession>
<evidence type="ECO:0000256" key="1">
    <source>
        <dbReference type="ARBA" id="ARBA00004571"/>
    </source>
</evidence>
<feature type="chain" id="PRO_5009923663" evidence="8">
    <location>
        <begin position="24"/>
        <end position="1062"/>
    </location>
</feature>
<dbReference type="Pfam" id="PF13715">
    <property type="entry name" value="CarbopepD_reg_2"/>
    <property type="match status" value="1"/>
</dbReference>
<keyword evidence="3 7" id="KW-1134">Transmembrane beta strand</keyword>
<name>A0A1M7ACP0_9BACT</name>
<sequence length="1062" mass="117166">MNCIRFIKPLLLLLLLVSTLHVAAQERTITGTIKDQKTGELIVGATVRVKNNTIATTTNPDGKFTLKVPSAEAVVMISHLGYTFYETKVSNLPAVIMLSPSERGVGEVVVVGYGSKKKGDLLGAIANIKGSEVEDLPVANLGSALINRVPGVNVSYSSGKPGSTTNINIRNAMTFPGSTASTTQPLYVIDGIIVNPTTYNQSPNPDFFENLDASQIEDITFLKDASAAIYGAAGAKGVVLITTKKGKIGKPRITYNGYLGQSTEAVKTKTMTPYQHGKMLNDGWEANNSAYSNRFSDADLEKLKAMPDRSWYDEFWKPGNVMRHTLNVSGGSDRVTFFAGGSYYDEGGNYGDIKVKKYSVRGTIDAKIIDGLTANISFSSDFNQEYRGTAKGANAETDDQTIRALYLTPKWVPVTVQGIPVPFNGPNPPGNWSLLGLLNSGNYTRNKSQGLSTNASLEYKPNFIKGLSARVQFGLLNRNNMDKQYYPTYQVGNVWKTGYSNNGLLYSDSIIATSPWVTITNNDQLSEGSTISSSYQLIGTLNYMRSFGQHDIGVLVAVDQSEAEARNIFLTKTKQLVMGVDEFWAFSDDPTTVATLQSVIRNPQATQFAKRSFISRVNYTFANKYLVEFIGRMDASSNFAPDKRWGFFPTVGLGWRVSEEDFFKDNVTFIDNLKLRAMMGVVGEDRVSNKTYVNRFTQTTGMLFGNAFTNGLDPSIYPNPEATWEKARTINVGFDLSMLRSKLNITADFYHRYTYDAFNQLDVSVVPMSSGLITAVQNYGRAIAYGAEFGIGYRDNINRDWGFSADVNFAVTNSMILQQYYSPAALGLFGEDGIENPIGKNPKIYNSNNFGYIATGILRSQDEIEAILAKNPNYTIGGQKPQVGFMNYEDVNHDGKIDDNDVTIMYDRTAPIVGFGITLGVTYKQFKLQTNLNLSIGGKAFYDSEAKKAPTTTQNAPSFWNDHWTPENPNAKYPRADAPLIKENSTFWAVNGTQCRINNAVLSYSLPKDLVNRWKIPDLRVMVTGTNLWNIVNPYKYKDPYTSNFASYPTLRTISVGIGASL</sequence>
<dbReference type="Gene3D" id="2.170.130.10">
    <property type="entry name" value="TonB-dependent receptor, plug domain"/>
    <property type="match status" value="1"/>
</dbReference>
<dbReference type="InterPro" id="IPR037066">
    <property type="entry name" value="Plug_dom_sf"/>
</dbReference>
<keyword evidence="5 7" id="KW-0472">Membrane</keyword>
<evidence type="ECO:0000256" key="5">
    <source>
        <dbReference type="ARBA" id="ARBA00023136"/>
    </source>
</evidence>
<evidence type="ECO:0000313" key="10">
    <source>
        <dbReference type="EMBL" id="SHL40438.1"/>
    </source>
</evidence>
<proteinExistence type="inferred from homology"/>
<comment type="subcellular location">
    <subcellularLocation>
        <location evidence="1 7">Cell outer membrane</location>
        <topology evidence="1 7">Multi-pass membrane protein</topology>
    </subcellularLocation>
</comment>
<dbReference type="InterPro" id="IPR008969">
    <property type="entry name" value="CarboxyPept-like_regulatory"/>
</dbReference>
<dbReference type="PROSITE" id="PS00018">
    <property type="entry name" value="EF_HAND_1"/>
    <property type="match status" value="1"/>
</dbReference>
<evidence type="ECO:0000259" key="9">
    <source>
        <dbReference type="Pfam" id="PF07715"/>
    </source>
</evidence>
<feature type="domain" description="TonB-dependent receptor plug" evidence="9">
    <location>
        <begin position="120"/>
        <end position="238"/>
    </location>
</feature>
<dbReference type="STRING" id="1419482.SAMN05444266_103225"/>
<dbReference type="Proteomes" id="UP000184420">
    <property type="component" value="Unassembled WGS sequence"/>
</dbReference>
<dbReference type="RefSeq" id="WP_073079961.1">
    <property type="nucleotide sequence ID" value="NZ_FRBL01000003.1"/>
</dbReference>
<dbReference type="GO" id="GO:0009279">
    <property type="term" value="C:cell outer membrane"/>
    <property type="evidence" value="ECO:0007669"/>
    <property type="project" value="UniProtKB-SubCell"/>
</dbReference>
<dbReference type="Pfam" id="PF07715">
    <property type="entry name" value="Plug"/>
    <property type="match status" value="1"/>
</dbReference>
<keyword evidence="2 7" id="KW-0813">Transport</keyword>
<evidence type="ECO:0000256" key="6">
    <source>
        <dbReference type="ARBA" id="ARBA00023237"/>
    </source>
</evidence>
<dbReference type="Gene3D" id="2.60.40.1120">
    <property type="entry name" value="Carboxypeptidase-like, regulatory domain"/>
    <property type="match status" value="1"/>
</dbReference>
<dbReference type="EMBL" id="FRBL01000003">
    <property type="protein sequence ID" value="SHL40438.1"/>
    <property type="molecule type" value="Genomic_DNA"/>
</dbReference>
<keyword evidence="8" id="KW-0732">Signal</keyword>
<dbReference type="NCBIfam" id="TIGR04057">
    <property type="entry name" value="SusC_RagA_signa"/>
    <property type="match status" value="1"/>
</dbReference>
<dbReference type="InterPro" id="IPR012910">
    <property type="entry name" value="Plug_dom"/>
</dbReference>
<dbReference type="InterPro" id="IPR039426">
    <property type="entry name" value="TonB-dep_rcpt-like"/>
</dbReference>
<dbReference type="InterPro" id="IPR023997">
    <property type="entry name" value="TonB-dep_OMP_SusC/RagA_CS"/>
</dbReference>
<protein>
    <submittedName>
        <fullName evidence="10">TonB-linked outer membrane protein, SusC/RagA family</fullName>
    </submittedName>
</protein>
<keyword evidence="6 7" id="KW-0998">Cell outer membrane</keyword>
<dbReference type="SUPFAM" id="SSF49464">
    <property type="entry name" value="Carboxypeptidase regulatory domain-like"/>
    <property type="match status" value="1"/>
</dbReference>
<gene>
    <name evidence="10" type="ORF">SAMN05444266_103225</name>
</gene>
<dbReference type="SUPFAM" id="SSF56935">
    <property type="entry name" value="Porins"/>
    <property type="match status" value="1"/>
</dbReference>
<dbReference type="Gene3D" id="2.40.170.20">
    <property type="entry name" value="TonB-dependent receptor, beta-barrel domain"/>
    <property type="match status" value="1"/>
</dbReference>
<dbReference type="PROSITE" id="PS52016">
    <property type="entry name" value="TONB_DEPENDENT_REC_3"/>
    <property type="match status" value="1"/>
</dbReference>
<dbReference type="InterPro" id="IPR036942">
    <property type="entry name" value="Beta-barrel_TonB_sf"/>
</dbReference>
<dbReference type="AlphaFoldDB" id="A0A1M7ACP0"/>
<keyword evidence="11" id="KW-1185">Reference proteome</keyword>
<evidence type="ECO:0000256" key="8">
    <source>
        <dbReference type="SAM" id="SignalP"/>
    </source>
</evidence>
<evidence type="ECO:0000313" key="11">
    <source>
        <dbReference type="Proteomes" id="UP000184420"/>
    </source>
</evidence>
<evidence type="ECO:0000256" key="2">
    <source>
        <dbReference type="ARBA" id="ARBA00022448"/>
    </source>
</evidence>
<evidence type="ECO:0000256" key="7">
    <source>
        <dbReference type="PROSITE-ProRule" id="PRU01360"/>
    </source>
</evidence>
<feature type="signal peptide" evidence="8">
    <location>
        <begin position="1"/>
        <end position="23"/>
    </location>
</feature>
<organism evidence="10 11">
    <name type="scientific">Chitinophaga jiangningensis</name>
    <dbReference type="NCBI Taxonomy" id="1419482"/>
    <lineage>
        <taxon>Bacteria</taxon>
        <taxon>Pseudomonadati</taxon>
        <taxon>Bacteroidota</taxon>
        <taxon>Chitinophagia</taxon>
        <taxon>Chitinophagales</taxon>
        <taxon>Chitinophagaceae</taxon>
        <taxon>Chitinophaga</taxon>
    </lineage>
</organism>
<reference evidence="10 11" key="1">
    <citation type="submission" date="2016-11" db="EMBL/GenBank/DDBJ databases">
        <authorList>
            <person name="Jaros S."/>
            <person name="Januszkiewicz K."/>
            <person name="Wedrychowicz H."/>
        </authorList>
    </citation>
    <scope>NUCLEOTIDE SEQUENCE [LARGE SCALE GENOMIC DNA]</scope>
    <source>
        <strain evidence="10 11">DSM 27406</strain>
    </source>
</reference>
<dbReference type="InterPro" id="IPR018247">
    <property type="entry name" value="EF_Hand_1_Ca_BS"/>
</dbReference>
<evidence type="ECO:0000256" key="3">
    <source>
        <dbReference type="ARBA" id="ARBA00022452"/>
    </source>
</evidence>
<comment type="similarity">
    <text evidence="7">Belongs to the TonB-dependent receptor family.</text>
</comment>
<evidence type="ECO:0000256" key="4">
    <source>
        <dbReference type="ARBA" id="ARBA00022692"/>
    </source>
</evidence>
<dbReference type="InterPro" id="IPR023996">
    <property type="entry name" value="TonB-dep_OMP_SusC/RagA"/>
</dbReference>